<keyword evidence="3" id="KW-0812">Transmembrane</keyword>
<organism evidence="8 9">
    <name type="scientific">Salarias fasciatus</name>
    <name type="common">Jewelled blenny</name>
    <name type="synonym">Blennius fasciatus</name>
    <dbReference type="NCBI Taxonomy" id="181472"/>
    <lineage>
        <taxon>Eukaryota</taxon>
        <taxon>Metazoa</taxon>
        <taxon>Chordata</taxon>
        <taxon>Craniata</taxon>
        <taxon>Vertebrata</taxon>
        <taxon>Euteleostomi</taxon>
        <taxon>Actinopterygii</taxon>
        <taxon>Neopterygii</taxon>
        <taxon>Teleostei</taxon>
        <taxon>Neoteleostei</taxon>
        <taxon>Acanthomorphata</taxon>
        <taxon>Ovalentaria</taxon>
        <taxon>Blenniimorphae</taxon>
        <taxon>Blenniiformes</taxon>
        <taxon>Blennioidei</taxon>
        <taxon>Blenniidae</taxon>
        <taxon>Salariinae</taxon>
        <taxon>Salarias</taxon>
    </lineage>
</organism>
<dbReference type="GO" id="GO:0061617">
    <property type="term" value="C:MICOS complex"/>
    <property type="evidence" value="ECO:0007669"/>
    <property type="project" value="UniProtKB-UniRule"/>
</dbReference>
<sequence length="206" mass="22137">KYYLLCSAMPGALSILSISVFADTGDGEGDKAPGAPLNRDELSLYAAPAQKFVSSDREAGQLEERVAALRKTAEPYAAWCSGTYGKIKPKVQSAVQFGSDTYSYLKNPPKDFYPRAGVIGFTGILGLFLARGSRLKKLVYPAGLMTLSASLYYPERAAAIARSTGDSVYDCAVQSYAAVEKMVNPQSKAGHGPVQKRNCYLNNSLL</sequence>
<evidence type="ECO:0000256" key="7">
    <source>
        <dbReference type="RuleBase" id="RU363021"/>
    </source>
</evidence>
<dbReference type="InterPro" id="IPR033182">
    <property type="entry name" value="MIC26/MIC27_animal"/>
</dbReference>
<evidence type="ECO:0000313" key="9">
    <source>
        <dbReference type="Proteomes" id="UP000472267"/>
    </source>
</evidence>
<comment type="similarity">
    <text evidence="2">Belongs to the apolipoprotein O/MICOS complex subunit Mic27 family.</text>
</comment>
<reference evidence="8" key="1">
    <citation type="submission" date="2019-06" db="EMBL/GenBank/DDBJ databases">
        <authorList>
            <consortium name="Wellcome Sanger Institute Data Sharing"/>
        </authorList>
    </citation>
    <scope>NUCLEOTIDE SEQUENCE [LARGE SCALE GENOMIC DNA]</scope>
</reference>
<evidence type="ECO:0000256" key="6">
    <source>
        <dbReference type="ARBA" id="ARBA00023136"/>
    </source>
</evidence>
<comment type="subcellular location">
    <subcellularLocation>
        <location evidence="7">Mitochondrion inner membrane</location>
    </subcellularLocation>
    <subcellularLocation>
        <location evidence="1">Mitochondrion membrane</location>
    </subcellularLocation>
</comment>
<keyword evidence="7" id="KW-0999">Mitochondrion inner membrane</keyword>
<protein>
    <recommendedName>
        <fullName evidence="7">MICOS complex subunit</fullName>
    </recommendedName>
</protein>
<comment type="subunit">
    <text evidence="7">Component of the mitochondrial contact site and cristae organizing system (MICOS) complex.</text>
</comment>
<comment type="function">
    <text evidence="7">Component of the MICOS complex, a large protein complex of the mitochondrial inner membrane that plays crucial roles in the maintenance of crista junctions, inner membrane architecture, and formation of contact sites to the outer membrane.</text>
</comment>
<dbReference type="Proteomes" id="UP000472267">
    <property type="component" value="Chromosome 18"/>
</dbReference>
<proteinExistence type="inferred from homology"/>
<dbReference type="OMA" id="KVYASQK"/>
<dbReference type="FunCoup" id="A0A672JQ20">
    <property type="interactions" value="611"/>
</dbReference>
<evidence type="ECO:0000256" key="1">
    <source>
        <dbReference type="ARBA" id="ARBA00004325"/>
    </source>
</evidence>
<keyword evidence="6" id="KW-0472">Membrane</keyword>
<reference evidence="8" key="2">
    <citation type="submission" date="2025-08" db="UniProtKB">
        <authorList>
            <consortium name="Ensembl"/>
        </authorList>
    </citation>
    <scope>IDENTIFICATION</scope>
</reference>
<keyword evidence="9" id="KW-1185">Reference proteome</keyword>
<evidence type="ECO:0000256" key="2">
    <source>
        <dbReference type="ARBA" id="ARBA00010904"/>
    </source>
</evidence>
<keyword evidence="4" id="KW-1133">Transmembrane helix</keyword>
<keyword evidence="5 7" id="KW-0496">Mitochondrion</keyword>
<accession>A0A672JQ20</accession>
<dbReference type="InParanoid" id="A0A672JQ20"/>
<dbReference type="Ensembl" id="ENSSFAT00005058162.1">
    <property type="protein sequence ID" value="ENSSFAP00005056448.1"/>
    <property type="gene ID" value="ENSSFAG00005026678.1"/>
</dbReference>
<reference evidence="8" key="3">
    <citation type="submission" date="2025-09" db="UniProtKB">
        <authorList>
            <consortium name="Ensembl"/>
        </authorList>
    </citation>
    <scope>IDENTIFICATION</scope>
</reference>
<name>A0A672JQ20_SALFA</name>
<dbReference type="Pfam" id="PF09769">
    <property type="entry name" value="ApoO"/>
    <property type="match status" value="1"/>
</dbReference>
<evidence type="ECO:0000256" key="4">
    <source>
        <dbReference type="ARBA" id="ARBA00022989"/>
    </source>
</evidence>
<dbReference type="PANTHER" id="PTHR14564">
    <property type="entry name" value="MICOS COMPLEX SUBUNIT MIC26 / MIC27 FAMILY MEMBER"/>
    <property type="match status" value="1"/>
</dbReference>
<dbReference type="GO" id="GO:0042407">
    <property type="term" value="P:cristae formation"/>
    <property type="evidence" value="ECO:0007669"/>
    <property type="project" value="InterPro"/>
</dbReference>
<evidence type="ECO:0000256" key="3">
    <source>
        <dbReference type="ARBA" id="ARBA00022692"/>
    </source>
</evidence>
<evidence type="ECO:0000313" key="8">
    <source>
        <dbReference type="Ensembl" id="ENSSFAP00005056448.1"/>
    </source>
</evidence>
<dbReference type="AlphaFoldDB" id="A0A672JQ20"/>
<dbReference type="InterPro" id="IPR019166">
    <property type="entry name" value="MIC26/MIC27"/>
</dbReference>
<evidence type="ECO:0000256" key="5">
    <source>
        <dbReference type="ARBA" id="ARBA00023128"/>
    </source>
</evidence>